<evidence type="ECO:0000313" key="1">
    <source>
        <dbReference type="EMBL" id="MBL6445382.1"/>
    </source>
</evidence>
<evidence type="ECO:0000313" key="2">
    <source>
        <dbReference type="Proteomes" id="UP000614216"/>
    </source>
</evidence>
<dbReference type="Proteomes" id="UP000614216">
    <property type="component" value="Unassembled WGS sequence"/>
</dbReference>
<dbReference type="AlphaFoldDB" id="A0A937KB08"/>
<proteinExistence type="predicted"/>
<gene>
    <name evidence="1" type="ORF">JMN32_03630</name>
</gene>
<sequence>MKKLIYILLTLVLLIFGGYYGISVLLNNSGQFTNYYFYPSSSIKSSKDLDIFLNEVPEENILYEGDSVFMSGVKKDILFWFDTSKTEKSFGFLNLFARDIIYDDLRTLRVGFIDDKKRFSTYNNNYHFKFSESNNLETIHTSSGKRFKIGSVAEIVFFNKKNKEKIGTVKIRVG</sequence>
<dbReference type="RefSeq" id="WP_202854928.1">
    <property type="nucleotide sequence ID" value="NZ_JAEUGD010000010.1"/>
</dbReference>
<protein>
    <submittedName>
        <fullName evidence="1">Uncharacterized protein</fullName>
    </submittedName>
</protein>
<reference evidence="1" key="1">
    <citation type="submission" date="2021-01" db="EMBL/GenBank/DDBJ databases">
        <title>Fulvivirga kasyanovii gen. nov., sp nov., a novel member of the phylum Bacteroidetes isolated from seawater in a mussel farm.</title>
        <authorList>
            <person name="Zhao L.-H."/>
            <person name="Wang Z.-J."/>
        </authorList>
    </citation>
    <scope>NUCLEOTIDE SEQUENCE</scope>
    <source>
        <strain evidence="1">29W222</strain>
    </source>
</reference>
<organism evidence="1 2">
    <name type="scientific">Fulvivirga marina</name>
    <dbReference type="NCBI Taxonomy" id="2494733"/>
    <lineage>
        <taxon>Bacteria</taxon>
        <taxon>Pseudomonadati</taxon>
        <taxon>Bacteroidota</taxon>
        <taxon>Cytophagia</taxon>
        <taxon>Cytophagales</taxon>
        <taxon>Fulvivirgaceae</taxon>
        <taxon>Fulvivirga</taxon>
    </lineage>
</organism>
<accession>A0A937KB08</accession>
<dbReference type="EMBL" id="JAEUGD010000010">
    <property type="protein sequence ID" value="MBL6445382.1"/>
    <property type="molecule type" value="Genomic_DNA"/>
</dbReference>
<name>A0A937KB08_9BACT</name>
<keyword evidence="2" id="KW-1185">Reference proteome</keyword>
<comment type="caution">
    <text evidence="1">The sequence shown here is derived from an EMBL/GenBank/DDBJ whole genome shotgun (WGS) entry which is preliminary data.</text>
</comment>